<dbReference type="EMBL" id="DVMO01000004">
    <property type="protein sequence ID" value="HIU26796.1"/>
    <property type="molecule type" value="Genomic_DNA"/>
</dbReference>
<evidence type="ECO:0000256" key="6">
    <source>
        <dbReference type="ARBA" id="ARBA00023163"/>
    </source>
</evidence>
<keyword evidence="6" id="KW-0804">Transcription</keyword>
<evidence type="ECO:0000256" key="5">
    <source>
        <dbReference type="ARBA" id="ARBA00023125"/>
    </source>
</evidence>
<gene>
    <name evidence="12" type="ORF">IAD16_00255</name>
</gene>
<feature type="domain" description="Response regulatory" evidence="10">
    <location>
        <begin position="5"/>
        <end position="118"/>
    </location>
</feature>
<dbReference type="AlphaFoldDB" id="A0A9D1L7H2"/>
<evidence type="ECO:0000313" key="12">
    <source>
        <dbReference type="EMBL" id="HIU26796.1"/>
    </source>
</evidence>
<dbReference type="FunFam" id="3.40.50.2300:FF:000001">
    <property type="entry name" value="DNA-binding response regulator PhoB"/>
    <property type="match status" value="1"/>
</dbReference>
<dbReference type="PANTHER" id="PTHR48111">
    <property type="entry name" value="REGULATOR OF RPOS"/>
    <property type="match status" value="1"/>
</dbReference>
<evidence type="ECO:0000313" key="13">
    <source>
        <dbReference type="Proteomes" id="UP000824091"/>
    </source>
</evidence>
<dbReference type="Pfam" id="PF00486">
    <property type="entry name" value="Trans_reg_C"/>
    <property type="match status" value="1"/>
</dbReference>
<organism evidence="12 13">
    <name type="scientific">Candidatus Fimisoma avicola</name>
    <dbReference type="NCBI Taxonomy" id="2840826"/>
    <lineage>
        <taxon>Bacteria</taxon>
        <taxon>Bacillati</taxon>
        <taxon>Bacillota</taxon>
        <taxon>Clostridia</taxon>
        <taxon>Eubacteriales</taxon>
        <taxon>Candidatus Fimisoma</taxon>
    </lineage>
</organism>
<sequence length="239" mass="27060">MTGETILIVDDNREIVDSLGKLLKLEGYEIITAYDGLEALDRLESNKIDLIILDVMMPKLNGLSTLMKIREKHKIPAIILSAKTEESDKVSGLVLGADDYISKPYNPAELIARVKAQLRRYNTWGGSAPKADKDTIVNGGLVLDKKQKIVIVEGREVKLTATEYNILVLLMENAGQVFPAEQIYERVWNEEAVFAVENTVMVHIRHIREKIEIDTKNPKYVKVVWGIGYKMEKYDQIFA</sequence>
<evidence type="ECO:0000256" key="9">
    <source>
        <dbReference type="PROSITE-ProRule" id="PRU01091"/>
    </source>
</evidence>
<dbReference type="FunFam" id="1.10.10.10:FF:000018">
    <property type="entry name" value="DNA-binding response regulator ResD"/>
    <property type="match status" value="1"/>
</dbReference>
<dbReference type="Gene3D" id="3.40.50.2300">
    <property type="match status" value="1"/>
</dbReference>
<dbReference type="InterPro" id="IPR039420">
    <property type="entry name" value="WalR-like"/>
</dbReference>
<dbReference type="InterPro" id="IPR001789">
    <property type="entry name" value="Sig_transdc_resp-reg_receiver"/>
</dbReference>
<keyword evidence="5 9" id="KW-0238">DNA-binding</keyword>
<dbReference type="GO" id="GO:0000976">
    <property type="term" value="F:transcription cis-regulatory region binding"/>
    <property type="evidence" value="ECO:0007669"/>
    <property type="project" value="TreeGrafter"/>
</dbReference>
<dbReference type="SMART" id="SM00448">
    <property type="entry name" value="REC"/>
    <property type="match status" value="1"/>
</dbReference>
<dbReference type="SUPFAM" id="SSF46894">
    <property type="entry name" value="C-terminal effector domain of the bipartite response regulators"/>
    <property type="match status" value="1"/>
</dbReference>
<protein>
    <recommendedName>
        <fullName evidence="1">Stage 0 sporulation protein A homolog</fullName>
    </recommendedName>
</protein>
<evidence type="ECO:0000256" key="2">
    <source>
        <dbReference type="ARBA" id="ARBA00022553"/>
    </source>
</evidence>
<evidence type="ECO:0000256" key="3">
    <source>
        <dbReference type="ARBA" id="ARBA00023012"/>
    </source>
</evidence>
<dbReference type="GO" id="GO:0005829">
    <property type="term" value="C:cytosol"/>
    <property type="evidence" value="ECO:0007669"/>
    <property type="project" value="TreeGrafter"/>
</dbReference>
<dbReference type="PROSITE" id="PS50110">
    <property type="entry name" value="RESPONSE_REGULATORY"/>
    <property type="match status" value="1"/>
</dbReference>
<dbReference type="InterPro" id="IPR001867">
    <property type="entry name" value="OmpR/PhoB-type_DNA-bd"/>
</dbReference>
<dbReference type="GO" id="GO:0032993">
    <property type="term" value="C:protein-DNA complex"/>
    <property type="evidence" value="ECO:0007669"/>
    <property type="project" value="TreeGrafter"/>
</dbReference>
<keyword evidence="2 8" id="KW-0597">Phosphoprotein</keyword>
<comment type="caution">
    <text evidence="12">The sequence shown here is derived from an EMBL/GenBank/DDBJ whole genome shotgun (WGS) entry which is preliminary data.</text>
</comment>
<dbReference type="SMART" id="SM00862">
    <property type="entry name" value="Trans_reg_C"/>
    <property type="match status" value="1"/>
</dbReference>
<evidence type="ECO:0000256" key="8">
    <source>
        <dbReference type="PROSITE-ProRule" id="PRU00169"/>
    </source>
</evidence>
<proteinExistence type="predicted"/>
<evidence type="ECO:0000256" key="1">
    <source>
        <dbReference type="ARBA" id="ARBA00018672"/>
    </source>
</evidence>
<dbReference type="CDD" id="cd00383">
    <property type="entry name" value="trans_reg_C"/>
    <property type="match status" value="1"/>
</dbReference>
<keyword evidence="4" id="KW-0805">Transcription regulation</keyword>
<dbReference type="GO" id="GO:0006355">
    <property type="term" value="P:regulation of DNA-templated transcription"/>
    <property type="evidence" value="ECO:0007669"/>
    <property type="project" value="InterPro"/>
</dbReference>
<evidence type="ECO:0000256" key="7">
    <source>
        <dbReference type="ARBA" id="ARBA00024867"/>
    </source>
</evidence>
<feature type="DNA-binding region" description="OmpR/PhoB-type" evidence="9">
    <location>
        <begin position="133"/>
        <end position="233"/>
    </location>
</feature>
<dbReference type="InterPro" id="IPR036388">
    <property type="entry name" value="WH-like_DNA-bd_sf"/>
</dbReference>
<reference evidence="12" key="2">
    <citation type="journal article" date="2021" name="PeerJ">
        <title>Extensive microbial diversity within the chicken gut microbiome revealed by metagenomics and culture.</title>
        <authorList>
            <person name="Gilroy R."/>
            <person name="Ravi A."/>
            <person name="Getino M."/>
            <person name="Pursley I."/>
            <person name="Horton D.L."/>
            <person name="Alikhan N.F."/>
            <person name="Baker D."/>
            <person name="Gharbi K."/>
            <person name="Hall N."/>
            <person name="Watson M."/>
            <person name="Adriaenssens E.M."/>
            <person name="Foster-Nyarko E."/>
            <person name="Jarju S."/>
            <person name="Secka A."/>
            <person name="Antonio M."/>
            <person name="Oren A."/>
            <person name="Chaudhuri R.R."/>
            <person name="La Ragione R."/>
            <person name="Hildebrand F."/>
            <person name="Pallen M.J."/>
        </authorList>
    </citation>
    <scope>NUCLEOTIDE SEQUENCE</scope>
    <source>
        <strain evidence="12">11300</strain>
    </source>
</reference>
<dbReference type="GO" id="GO:0000156">
    <property type="term" value="F:phosphorelay response regulator activity"/>
    <property type="evidence" value="ECO:0007669"/>
    <property type="project" value="TreeGrafter"/>
</dbReference>
<name>A0A9D1L7H2_9FIRM</name>
<keyword evidence="3" id="KW-0902">Two-component regulatory system</keyword>
<dbReference type="InterPro" id="IPR011006">
    <property type="entry name" value="CheY-like_superfamily"/>
</dbReference>
<dbReference type="PANTHER" id="PTHR48111:SF2">
    <property type="entry name" value="RESPONSE REGULATOR SAER"/>
    <property type="match status" value="1"/>
</dbReference>
<evidence type="ECO:0000256" key="4">
    <source>
        <dbReference type="ARBA" id="ARBA00023015"/>
    </source>
</evidence>
<dbReference type="Proteomes" id="UP000824091">
    <property type="component" value="Unassembled WGS sequence"/>
</dbReference>
<dbReference type="Pfam" id="PF00072">
    <property type="entry name" value="Response_reg"/>
    <property type="match status" value="1"/>
</dbReference>
<comment type="function">
    <text evidence="7">May play the central regulatory role in sporulation. It may be an element of the effector pathway responsible for the activation of sporulation genes in response to nutritional stress. Spo0A may act in concert with spo0H (a sigma factor) to control the expression of some genes that are critical to the sporulation process.</text>
</comment>
<evidence type="ECO:0000259" key="10">
    <source>
        <dbReference type="PROSITE" id="PS50110"/>
    </source>
</evidence>
<dbReference type="PROSITE" id="PS51755">
    <property type="entry name" value="OMPR_PHOB"/>
    <property type="match status" value="1"/>
</dbReference>
<dbReference type="SUPFAM" id="SSF52172">
    <property type="entry name" value="CheY-like"/>
    <property type="match status" value="1"/>
</dbReference>
<feature type="domain" description="OmpR/PhoB-type" evidence="11">
    <location>
        <begin position="133"/>
        <end position="233"/>
    </location>
</feature>
<accession>A0A9D1L7H2</accession>
<feature type="modified residue" description="4-aspartylphosphate" evidence="8">
    <location>
        <position position="54"/>
    </location>
</feature>
<dbReference type="InterPro" id="IPR016032">
    <property type="entry name" value="Sig_transdc_resp-reg_C-effctor"/>
</dbReference>
<reference evidence="12" key="1">
    <citation type="submission" date="2020-10" db="EMBL/GenBank/DDBJ databases">
        <authorList>
            <person name="Gilroy R."/>
        </authorList>
    </citation>
    <scope>NUCLEOTIDE SEQUENCE</scope>
    <source>
        <strain evidence="12">11300</strain>
    </source>
</reference>
<evidence type="ECO:0000259" key="11">
    <source>
        <dbReference type="PROSITE" id="PS51755"/>
    </source>
</evidence>
<dbReference type="Gene3D" id="6.10.250.690">
    <property type="match status" value="1"/>
</dbReference>
<dbReference type="Gene3D" id="1.10.10.10">
    <property type="entry name" value="Winged helix-like DNA-binding domain superfamily/Winged helix DNA-binding domain"/>
    <property type="match status" value="1"/>
</dbReference>